<name>A0A739HDM8_SALER</name>
<accession>A0A739HDM8</accession>
<protein>
    <submittedName>
        <fullName evidence="1">Lipid IV(A) palmitoyltransferase PagP</fullName>
    </submittedName>
</protein>
<feature type="non-terminal residue" evidence="1">
    <location>
        <position position="55"/>
    </location>
</feature>
<dbReference type="EMBL" id="DAATMW010000087">
    <property type="protein sequence ID" value="HAE9518184.1"/>
    <property type="molecule type" value="Genomic_DNA"/>
</dbReference>
<keyword evidence="1" id="KW-0808">Transferase</keyword>
<evidence type="ECO:0000313" key="1">
    <source>
        <dbReference type="EMBL" id="HAE9518184.1"/>
    </source>
</evidence>
<reference evidence="1" key="2">
    <citation type="submission" date="2018-07" db="EMBL/GenBank/DDBJ databases">
        <authorList>
            <consortium name="NCBI Pathogen Detection Project"/>
        </authorList>
    </citation>
    <scope>NUCLEOTIDE SEQUENCE</scope>
    <source>
        <strain evidence="1">15-6134</strain>
    </source>
</reference>
<reference evidence="1" key="1">
    <citation type="journal article" date="2018" name="Genome Biol.">
        <title>SKESA: strategic k-mer extension for scrupulous assemblies.</title>
        <authorList>
            <person name="Souvorov A."/>
            <person name="Agarwala R."/>
            <person name="Lipman D.J."/>
        </authorList>
    </citation>
    <scope>NUCLEOTIDE SEQUENCE</scope>
    <source>
        <strain evidence="1">15-6134</strain>
    </source>
</reference>
<sequence length="55" mass="6511">MYVAMIIRKYFLIIALLVMPWLAIPSVSAADKGWFNTFTDNVAETWRQPEHYDLY</sequence>
<dbReference type="GO" id="GO:0016740">
    <property type="term" value="F:transferase activity"/>
    <property type="evidence" value="ECO:0007669"/>
    <property type="project" value="UniProtKB-KW"/>
</dbReference>
<dbReference type="AlphaFoldDB" id="A0A739HDM8"/>
<organism evidence="1">
    <name type="scientific">Salmonella enterica</name>
    <name type="common">Salmonella choleraesuis</name>
    <dbReference type="NCBI Taxonomy" id="28901"/>
    <lineage>
        <taxon>Bacteria</taxon>
        <taxon>Pseudomonadati</taxon>
        <taxon>Pseudomonadota</taxon>
        <taxon>Gammaproteobacteria</taxon>
        <taxon>Enterobacterales</taxon>
        <taxon>Enterobacteriaceae</taxon>
        <taxon>Salmonella</taxon>
    </lineage>
</organism>
<gene>
    <name evidence="1" type="primary">pagp</name>
    <name evidence="1" type="ORF">G4Y01_002858</name>
</gene>
<proteinExistence type="predicted"/>
<comment type="caution">
    <text evidence="1">The sequence shown here is derived from an EMBL/GenBank/DDBJ whole genome shotgun (WGS) entry which is preliminary data.</text>
</comment>